<reference evidence="2" key="1">
    <citation type="submission" date="2020-06" db="EMBL/GenBank/DDBJ databases">
        <title>WGS assembly of Ceratodon purpureus strain R40.</title>
        <authorList>
            <person name="Carey S.B."/>
            <person name="Jenkins J."/>
            <person name="Shu S."/>
            <person name="Lovell J.T."/>
            <person name="Sreedasyam A."/>
            <person name="Maumus F."/>
            <person name="Tiley G.P."/>
            <person name="Fernandez-Pozo N."/>
            <person name="Barry K."/>
            <person name="Chen C."/>
            <person name="Wang M."/>
            <person name="Lipzen A."/>
            <person name="Daum C."/>
            <person name="Saski C.A."/>
            <person name="Payton A.C."/>
            <person name="Mcbreen J.C."/>
            <person name="Conrad R.E."/>
            <person name="Kollar L.M."/>
            <person name="Olsson S."/>
            <person name="Huttunen S."/>
            <person name="Landis J.B."/>
            <person name="Wickett N.J."/>
            <person name="Johnson M.G."/>
            <person name="Rensing S.A."/>
            <person name="Grimwood J."/>
            <person name="Schmutz J."/>
            <person name="Mcdaniel S.F."/>
        </authorList>
    </citation>
    <scope>NUCLEOTIDE SEQUENCE</scope>
    <source>
        <strain evidence="2">R40</strain>
    </source>
</reference>
<proteinExistence type="predicted"/>
<evidence type="ECO:0000256" key="1">
    <source>
        <dbReference type="SAM" id="SignalP"/>
    </source>
</evidence>
<protein>
    <submittedName>
        <fullName evidence="2">Uncharacterized protein</fullName>
    </submittedName>
</protein>
<name>A0A8T0IVQ0_CERPU</name>
<comment type="caution">
    <text evidence="2">The sequence shown here is derived from an EMBL/GenBank/DDBJ whole genome shotgun (WGS) entry which is preliminary data.</text>
</comment>
<dbReference type="EMBL" id="CM026422">
    <property type="protein sequence ID" value="KAG0587029.1"/>
    <property type="molecule type" value="Genomic_DNA"/>
</dbReference>
<evidence type="ECO:0000313" key="2">
    <source>
        <dbReference type="EMBL" id="KAG0587029.1"/>
    </source>
</evidence>
<dbReference type="AlphaFoldDB" id="A0A8T0IVQ0"/>
<keyword evidence="1" id="KW-0732">Signal</keyword>
<feature type="chain" id="PRO_5035786152" evidence="1">
    <location>
        <begin position="25"/>
        <end position="56"/>
    </location>
</feature>
<keyword evidence="3" id="KW-1185">Reference proteome</keyword>
<feature type="signal peptide" evidence="1">
    <location>
        <begin position="1"/>
        <end position="24"/>
    </location>
</feature>
<accession>A0A8T0IVQ0</accession>
<evidence type="ECO:0000313" key="3">
    <source>
        <dbReference type="Proteomes" id="UP000822688"/>
    </source>
</evidence>
<sequence>MKFLVFFASVIFVMFCNRLRESNCQIWIRLCRSQMDVSIFVEPSSLHTTSSGILAF</sequence>
<organism evidence="2 3">
    <name type="scientific">Ceratodon purpureus</name>
    <name type="common">Fire moss</name>
    <name type="synonym">Dicranum purpureum</name>
    <dbReference type="NCBI Taxonomy" id="3225"/>
    <lineage>
        <taxon>Eukaryota</taxon>
        <taxon>Viridiplantae</taxon>
        <taxon>Streptophyta</taxon>
        <taxon>Embryophyta</taxon>
        <taxon>Bryophyta</taxon>
        <taxon>Bryophytina</taxon>
        <taxon>Bryopsida</taxon>
        <taxon>Dicranidae</taxon>
        <taxon>Pseudoditrichales</taxon>
        <taxon>Ditrichaceae</taxon>
        <taxon>Ceratodon</taxon>
    </lineage>
</organism>
<gene>
    <name evidence="2" type="ORF">KC19_2G135200</name>
</gene>
<dbReference type="Proteomes" id="UP000822688">
    <property type="component" value="Chromosome 2"/>
</dbReference>